<proteinExistence type="predicted"/>
<organism evidence="1 2">
    <name type="scientific">Mucuna pruriens</name>
    <name type="common">Velvet bean</name>
    <name type="synonym">Dolichos pruriens</name>
    <dbReference type="NCBI Taxonomy" id="157652"/>
    <lineage>
        <taxon>Eukaryota</taxon>
        <taxon>Viridiplantae</taxon>
        <taxon>Streptophyta</taxon>
        <taxon>Embryophyta</taxon>
        <taxon>Tracheophyta</taxon>
        <taxon>Spermatophyta</taxon>
        <taxon>Magnoliopsida</taxon>
        <taxon>eudicotyledons</taxon>
        <taxon>Gunneridae</taxon>
        <taxon>Pentapetalae</taxon>
        <taxon>rosids</taxon>
        <taxon>fabids</taxon>
        <taxon>Fabales</taxon>
        <taxon>Fabaceae</taxon>
        <taxon>Papilionoideae</taxon>
        <taxon>50 kb inversion clade</taxon>
        <taxon>NPAAA clade</taxon>
        <taxon>indigoferoid/millettioid clade</taxon>
        <taxon>Phaseoleae</taxon>
        <taxon>Mucuna</taxon>
    </lineage>
</organism>
<feature type="non-terminal residue" evidence="1">
    <location>
        <position position="1"/>
    </location>
</feature>
<dbReference type="SUPFAM" id="SSF55895">
    <property type="entry name" value="Ribonuclease Rh-like"/>
    <property type="match status" value="1"/>
</dbReference>
<dbReference type="GO" id="GO:0033897">
    <property type="term" value="F:ribonuclease T2 activity"/>
    <property type="evidence" value="ECO:0007669"/>
    <property type="project" value="InterPro"/>
</dbReference>
<keyword evidence="2" id="KW-1185">Reference proteome</keyword>
<sequence length="59" mass="6892">MGETWHLLRLIHDQHAYFEGALNLKDRVDLLQILQSNVQNPLQSNAPNLNQQYSHNKLL</sequence>
<dbReference type="GO" id="GO:0003723">
    <property type="term" value="F:RNA binding"/>
    <property type="evidence" value="ECO:0007669"/>
    <property type="project" value="InterPro"/>
</dbReference>
<accession>A0A371FKP7</accession>
<dbReference type="AlphaFoldDB" id="A0A371FKP7"/>
<comment type="caution">
    <text evidence="1">The sequence shown here is derived from an EMBL/GenBank/DDBJ whole genome shotgun (WGS) entry which is preliminary data.</text>
</comment>
<evidence type="ECO:0000313" key="2">
    <source>
        <dbReference type="Proteomes" id="UP000257109"/>
    </source>
</evidence>
<dbReference type="Proteomes" id="UP000257109">
    <property type="component" value="Unassembled WGS sequence"/>
</dbReference>
<protein>
    <submittedName>
        <fullName evidence="1">Uncharacterized protein</fullName>
    </submittedName>
</protein>
<dbReference type="InterPro" id="IPR036430">
    <property type="entry name" value="RNase_T2-like_sf"/>
</dbReference>
<dbReference type="EMBL" id="QJKJ01008728">
    <property type="protein sequence ID" value="RDX78841.1"/>
    <property type="molecule type" value="Genomic_DNA"/>
</dbReference>
<name>A0A371FKP7_MUCPR</name>
<reference evidence="1" key="1">
    <citation type="submission" date="2018-05" db="EMBL/GenBank/DDBJ databases">
        <title>Draft genome of Mucuna pruriens seed.</title>
        <authorList>
            <person name="Nnadi N.E."/>
            <person name="Vos R."/>
            <person name="Hasami M.H."/>
            <person name="Devisetty U.K."/>
            <person name="Aguiy J.C."/>
        </authorList>
    </citation>
    <scope>NUCLEOTIDE SEQUENCE [LARGE SCALE GENOMIC DNA]</scope>
    <source>
        <strain evidence="1">JCA_2017</strain>
    </source>
</reference>
<gene>
    <name evidence="1" type="ORF">CR513_40822</name>
</gene>
<evidence type="ECO:0000313" key="1">
    <source>
        <dbReference type="EMBL" id="RDX78841.1"/>
    </source>
</evidence>